<dbReference type="InterPro" id="IPR022312">
    <property type="entry name" value="DNA_pol_X"/>
</dbReference>
<dbReference type="Gene3D" id="1.10.150.110">
    <property type="entry name" value="DNA polymerase beta, N-terminal domain-like"/>
    <property type="match status" value="1"/>
</dbReference>
<dbReference type="Pfam" id="PF10391">
    <property type="entry name" value="DNA_pol_lambd_f"/>
    <property type="match status" value="1"/>
</dbReference>
<dbReference type="GO" id="GO:0003887">
    <property type="term" value="F:DNA-directed DNA polymerase activity"/>
    <property type="evidence" value="ECO:0007669"/>
    <property type="project" value="UniProtKB-UniRule"/>
</dbReference>
<comment type="similarity">
    <text evidence="2 7">Belongs to the DNA polymerase type-X family.</text>
</comment>
<evidence type="ECO:0000256" key="3">
    <source>
        <dbReference type="ARBA" id="ARBA00022679"/>
    </source>
</evidence>
<keyword evidence="5" id="KW-0479">Metal-binding</keyword>
<dbReference type="OrthoDB" id="205514at2759"/>
<comment type="catalytic activity">
    <reaction evidence="7">
        <text>DNA(n) + a 2'-deoxyribonucleoside 5'-triphosphate = DNA(n+1) + diphosphate</text>
        <dbReference type="Rhea" id="RHEA:22508"/>
        <dbReference type="Rhea" id="RHEA-COMP:17339"/>
        <dbReference type="Rhea" id="RHEA-COMP:17340"/>
        <dbReference type="ChEBI" id="CHEBI:33019"/>
        <dbReference type="ChEBI" id="CHEBI:61560"/>
        <dbReference type="ChEBI" id="CHEBI:173112"/>
        <dbReference type="EC" id="2.7.7.7"/>
    </reaction>
</comment>
<proteinExistence type="inferred from homology"/>
<name>A0A068RMM1_9FUNG</name>
<accession>A0A068RMM1</accession>
<dbReference type="InterPro" id="IPR043519">
    <property type="entry name" value="NT_sf"/>
</dbReference>
<evidence type="ECO:0000259" key="9">
    <source>
        <dbReference type="SMART" id="SM00483"/>
    </source>
</evidence>
<dbReference type="Pfam" id="PF14792">
    <property type="entry name" value="DNA_pol_B_palm"/>
    <property type="match status" value="1"/>
</dbReference>
<dbReference type="PANTHER" id="PTHR11276:SF29">
    <property type="entry name" value="DNA POLYMERASE TYPE-X FAMILY PROTEIN POL4"/>
    <property type="match status" value="1"/>
</dbReference>
<sequence length="589" mass="67991">MPIPGHGINPLPNDDMSNKIHVLSVKLRDGQHDHICGQIEASGDQVVHSPHEADLIVTALKSAERITRHVPEQLECKIGHIDWVLKYGMAKECLDACCIQLPETKRRRLEVAPKSPPSDDEDEEKVSSLPRQIRSWDEIRDLYSQRCQGPVKRNMIMSGYSRKKTVTIKKEESYQTTTSQSSFDASNFRSSSFQFTTDDGTSDEDENENDPRYLPFIYEDQEEGDNLTTFGRYACQRPSNWNPYNREIIALFEFLEHARELQGDTMNARSYRIAASVIKVYTRVYHEQRRSFLIMEALRHTRGKSSQQHKFKSYEALAKRQEELSLITYVMEKWKISELKNDKDFQVLETFYHIHGVGAATAREWLAKGYRSLDDIQEKEGDQLCRDIKVGLKYYEDFRKKIPRATVESIAKMVNDILDKHFPGSTMTICGSYRRGKLESGDVDLVMTHQDQAVSGSMLVKLLDVLKQKEYVVDILSMGSHCQLREPDMPHTKPDQAHCVWRHADDNVFRRVDLVVVPFNDYPISLLNWTGSSHFERSVRLYAKQVMSIKVSSHGLYSQTTGRKLAIASERHAFEMLGLRWLEPEERDC</sequence>
<protein>
    <recommendedName>
        <fullName evidence="7">DNA polymerase</fullName>
        <ecNumber evidence="7">2.7.7.7</ecNumber>
    </recommendedName>
</protein>
<dbReference type="Gene3D" id="3.30.210.10">
    <property type="entry name" value="DNA polymerase, thumb domain"/>
    <property type="match status" value="1"/>
</dbReference>
<keyword evidence="6 7" id="KW-0539">Nucleus</keyword>
<keyword evidence="7" id="KW-0239">DNA-directed DNA polymerase</keyword>
<dbReference type="Gene3D" id="1.10.150.20">
    <property type="entry name" value="5' to 3' exonuclease, C-terminal subdomain"/>
    <property type="match status" value="1"/>
</dbReference>
<dbReference type="PANTHER" id="PTHR11276">
    <property type="entry name" value="DNA POLYMERASE TYPE-X FAMILY MEMBER"/>
    <property type="match status" value="1"/>
</dbReference>
<dbReference type="PRINTS" id="PR00869">
    <property type="entry name" value="DNAPOLX"/>
</dbReference>
<dbReference type="InterPro" id="IPR002008">
    <property type="entry name" value="DNA_pol_X_beta-like"/>
</dbReference>
<keyword evidence="7" id="KW-0234">DNA repair</keyword>
<evidence type="ECO:0000256" key="2">
    <source>
        <dbReference type="ARBA" id="ARBA00008323"/>
    </source>
</evidence>
<evidence type="ECO:0000256" key="4">
    <source>
        <dbReference type="ARBA" id="ARBA00022695"/>
    </source>
</evidence>
<comment type="subcellular location">
    <subcellularLocation>
        <location evidence="1 7">Nucleus</location>
    </subcellularLocation>
</comment>
<dbReference type="VEuPathDB" id="FungiDB:LCOR_02634.1"/>
<comment type="function">
    <text evidence="7">DNA polymerase that functions in several pathways of DNA repair. Involved in base excision repair (BER) responsible for repair of lesions that give rise to abasic (AP) sites in DNA. Also contributes to DNA double-strand break repair by non-homologous end joining and homologous recombination. Has both template-dependent and template-independent (terminal transferase) DNA polymerase activities. Has also a 5'-deoxyribose-5-phosphate lyase (dRP lyase) activity.</text>
</comment>
<dbReference type="InterPro" id="IPR018944">
    <property type="entry name" value="DNA_pol_lambd_fingers_domain"/>
</dbReference>
<dbReference type="SUPFAM" id="SSF81585">
    <property type="entry name" value="PsbU/PolX domain-like"/>
    <property type="match status" value="1"/>
</dbReference>
<dbReference type="SUPFAM" id="SSF81301">
    <property type="entry name" value="Nucleotidyltransferase"/>
    <property type="match status" value="1"/>
</dbReference>
<organism evidence="10 11">
    <name type="scientific">Lichtheimia corymbifera JMRC:FSU:9682</name>
    <dbReference type="NCBI Taxonomy" id="1263082"/>
    <lineage>
        <taxon>Eukaryota</taxon>
        <taxon>Fungi</taxon>
        <taxon>Fungi incertae sedis</taxon>
        <taxon>Mucoromycota</taxon>
        <taxon>Mucoromycotina</taxon>
        <taxon>Mucoromycetes</taxon>
        <taxon>Mucorales</taxon>
        <taxon>Lichtheimiaceae</taxon>
        <taxon>Lichtheimia</taxon>
    </lineage>
</organism>
<keyword evidence="11" id="KW-1185">Reference proteome</keyword>
<evidence type="ECO:0000256" key="6">
    <source>
        <dbReference type="ARBA" id="ARBA00023242"/>
    </source>
</evidence>
<dbReference type="Pfam" id="PF14791">
    <property type="entry name" value="DNA_pol_B_thumb"/>
    <property type="match status" value="1"/>
</dbReference>
<evidence type="ECO:0000256" key="7">
    <source>
        <dbReference type="RuleBase" id="RU366014"/>
    </source>
</evidence>
<evidence type="ECO:0000256" key="8">
    <source>
        <dbReference type="SAM" id="MobiDB-lite"/>
    </source>
</evidence>
<dbReference type="GO" id="GO:0003677">
    <property type="term" value="F:DNA binding"/>
    <property type="evidence" value="ECO:0007669"/>
    <property type="project" value="UniProtKB-UniRule"/>
</dbReference>
<feature type="region of interest" description="Disordered" evidence="8">
    <location>
        <begin position="108"/>
        <end position="129"/>
    </location>
</feature>
<dbReference type="FunFam" id="1.10.150.20:FF:000010">
    <property type="entry name" value="DNA polymerase lambda"/>
    <property type="match status" value="1"/>
</dbReference>
<reference evidence="10" key="1">
    <citation type="submission" date="2013-08" db="EMBL/GenBank/DDBJ databases">
        <title>Gene expansion shapes genome architecture in the human pathogen Lichtheimia corymbifera: an evolutionary genomics analysis in the ancient terrestrial Mucorales (Mucoromycotina).</title>
        <authorList>
            <person name="Schwartze V.U."/>
            <person name="Winter S."/>
            <person name="Shelest E."/>
            <person name="Marcet-Houben M."/>
            <person name="Horn F."/>
            <person name="Wehner S."/>
            <person name="Hoffmann K."/>
            <person name="Riege K."/>
            <person name="Sammeth M."/>
            <person name="Nowrousian M."/>
            <person name="Valiante V."/>
            <person name="Linde J."/>
            <person name="Jacobsen I.D."/>
            <person name="Marz M."/>
            <person name="Brakhage A.A."/>
            <person name="Gabaldon T."/>
            <person name="Bocker S."/>
            <person name="Voigt K."/>
        </authorList>
    </citation>
    <scope>NUCLEOTIDE SEQUENCE [LARGE SCALE GENOMIC DNA]</scope>
    <source>
        <strain evidence="10">FSU 9682</strain>
    </source>
</reference>
<dbReference type="InterPro" id="IPR028207">
    <property type="entry name" value="DNA_pol_B_palm_palm"/>
</dbReference>
<dbReference type="Proteomes" id="UP000027586">
    <property type="component" value="Unassembled WGS sequence"/>
</dbReference>
<dbReference type="EMBL" id="CBTN010000008">
    <property type="protein sequence ID" value="CDH50960.1"/>
    <property type="molecule type" value="Genomic_DNA"/>
</dbReference>
<comment type="caution">
    <text evidence="10">The sequence shown here is derived from an EMBL/GenBank/DDBJ whole genome shotgun (WGS) entry which is preliminary data.</text>
</comment>
<dbReference type="CDD" id="cd00141">
    <property type="entry name" value="NT_POLXc"/>
    <property type="match status" value="1"/>
</dbReference>
<evidence type="ECO:0000313" key="11">
    <source>
        <dbReference type="Proteomes" id="UP000027586"/>
    </source>
</evidence>
<dbReference type="STRING" id="1263082.A0A068RMM1"/>
<dbReference type="EC" id="2.7.7.7" evidence="7"/>
<dbReference type="FunFam" id="3.30.210.10:FF:000005">
    <property type="entry name" value="DNA polymerase IV"/>
    <property type="match status" value="1"/>
</dbReference>
<dbReference type="Gene3D" id="3.30.460.10">
    <property type="entry name" value="Beta Polymerase, domain 2"/>
    <property type="match status" value="1"/>
</dbReference>
<dbReference type="GO" id="GO:0006303">
    <property type="term" value="P:double-strand break repair via nonhomologous end joining"/>
    <property type="evidence" value="ECO:0007669"/>
    <property type="project" value="TreeGrafter"/>
</dbReference>
<dbReference type="AlphaFoldDB" id="A0A068RMM1"/>
<dbReference type="InterPro" id="IPR037160">
    <property type="entry name" value="DNA_Pol_thumb_sf"/>
</dbReference>
<dbReference type="InterPro" id="IPR027421">
    <property type="entry name" value="DNA_pol_lamdba_lyase_dom_sf"/>
</dbReference>
<evidence type="ECO:0000313" key="10">
    <source>
        <dbReference type="EMBL" id="CDH50960.1"/>
    </source>
</evidence>
<keyword evidence="7" id="KW-0227">DNA damage</keyword>
<evidence type="ECO:0000256" key="1">
    <source>
        <dbReference type="ARBA" id="ARBA00004123"/>
    </source>
</evidence>
<dbReference type="GO" id="GO:0046872">
    <property type="term" value="F:metal ion binding"/>
    <property type="evidence" value="ECO:0007669"/>
    <property type="project" value="UniProtKB-UniRule"/>
</dbReference>
<keyword evidence="3 7" id="KW-0808">Transferase</keyword>
<evidence type="ECO:0000256" key="5">
    <source>
        <dbReference type="ARBA" id="ARBA00022723"/>
    </source>
</evidence>
<feature type="domain" description="DNA-directed DNA polymerase X" evidence="9">
    <location>
        <begin position="242"/>
        <end position="588"/>
    </location>
</feature>
<dbReference type="SMART" id="SM00483">
    <property type="entry name" value="POLXc"/>
    <property type="match status" value="1"/>
</dbReference>
<keyword evidence="4 7" id="KW-0548">Nucleotidyltransferase</keyword>
<dbReference type="SUPFAM" id="SSF47802">
    <property type="entry name" value="DNA polymerase beta, N-terminal domain-like"/>
    <property type="match status" value="1"/>
</dbReference>
<gene>
    <name evidence="10" type="ORF">LCOR_02634.1</name>
</gene>
<dbReference type="PRINTS" id="PR00870">
    <property type="entry name" value="DNAPOLXBETA"/>
</dbReference>
<dbReference type="InterPro" id="IPR029398">
    <property type="entry name" value="PolB_thumb"/>
</dbReference>
<dbReference type="InterPro" id="IPR002054">
    <property type="entry name" value="DNA-dir_DNA_pol_X"/>
</dbReference>
<dbReference type="GO" id="GO:0005634">
    <property type="term" value="C:nucleus"/>
    <property type="evidence" value="ECO:0007669"/>
    <property type="project" value="UniProtKB-SubCell"/>
</dbReference>